<protein>
    <submittedName>
        <fullName evidence="1">Uncharacterized protein</fullName>
    </submittedName>
</protein>
<name>A0A7X1B2G0_9BACT</name>
<sequence>MNTSPSLPTHHTARQRALHLLHEWSKSAENDWSTLPNHPSLGVYGTGYDGWGTQTQQKYAGALATLAVFGTEIPGCDPDWARERALAALRFNLASHKSGQLSCTDGDQWGLTWISALGTERMMFAWHLLKPWLSDEDQSSMRGVLCSEADWILNSYHRGGRKGIWAEKWASEGNDPESNLWNGAHLWRAAAMYPDHPDAGAWQEKAHRFLINGVSVEADANDESIIAGKPIRERHLGANFFPHYALDHHGYLNVGYMVICMSNAAMLHFDLKAEGLPAPESLHHHQRDLWQVLRKMIFSNGRLARIGGDTRVRYGYCQEYLLPSLLYAADQLGEPFGLDLVNHQLAFIEKETRYNADGAFYSRRLADLRKQSPLYYTRLESDRASALAMLATHLDSTKFPEAPGSKNFEQSVAGSWIEPEHGAAIHRSPTRFASFSWRAFELGQGLCLPPSDGHRAEWEYNLGGRVEFCHHPHPHHFGPAKPHREIDRYHLEEFPGGFYTCGTIVEGTHINLAESWCGTDSARLQTAFAALPDDHTVVGLHFAQMGDRRGYVASIKGLHLNLPNDLYQDHQLALTTASGKISLRSPAHKDEDVNLQSHWAQLPGKIGVVGLYGASSLSLQRSASRNAGIMKTLQTEILSYPLMEGPLRYEAGETILDSGWTLISGKSSEETRKLAENRLAQAVECPIPDWRVVRILGQNALTYLFMANFGSGAGTLSLENILSPGENAEDLKTELPVTEVALLPSTARLLAIH</sequence>
<reference evidence="1 2" key="1">
    <citation type="submission" date="2020-07" db="EMBL/GenBank/DDBJ databases">
        <authorList>
            <person name="Feng X."/>
        </authorList>
    </citation>
    <scope>NUCLEOTIDE SEQUENCE [LARGE SCALE GENOMIC DNA]</scope>
    <source>
        <strain evidence="1 2">JCM14086</strain>
    </source>
</reference>
<evidence type="ECO:0000313" key="1">
    <source>
        <dbReference type="EMBL" id="MBC2603343.1"/>
    </source>
</evidence>
<keyword evidence="2" id="KW-1185">Reference proteome</keyword>
<dbReference type="EMBL" id="JACHVA010000126">
    <property type="protein sequence ID" value="MBC2603343.1"/>
    <property type="molecule type" value="Genomic_DNA"/>
</dbReference>
<evidence type="ECO:0000313" key="2">
    <source>
        <dbReference type="Proteomes" id="UP000525652"/>
    </source>
</evidence>
<dbReference type="AlphaFoldDB" id="A0A7X1B2G0"/>
<accession>A0A7X1B2G0</accession>
<comment type="caution">
    <text evidence="1">The sequence shown here is derived from an EMBL/GenBank/DDBJ whole genome shotgun (WGS) entry which is preliminary data.</text>
</comment>
<organism evidence="1 2">
    <name type="scientific">Puniceicoccus vermicola</name>
    <dbReference type="NCBI Taxonomy" id="388746"/>
    <lineage>
        <taxon>Bacteria</taxon>
        <taxon>Pseudomonadati</taxon>
        <taxon>Verrucomicrobiota</taxon>
        <taxon>Opitutia</taxon>
        <taxon>Puniceicoccales</taxon>
        <taxon>Puniceicoccaceae</taxon>
        <taxon>Puniceicoccus</taxon>
    </lineage>
</organism>
<gene>
    <name evidence="1" type="ORF">H5P30_16290</name>
</gene>
<dbReference type="RefSeq" id="WP_185693975.1">
    <property type="nucleotide sequence ID" value="NZ_JACHVA010000126.1"/>
</dbReference>
<proteinExistence type="predicted"/>
<dbReference type="Proteomes" id="UP000525652">
    <property type="component" value="Unassembled WGS sequence"/>
</dbReference>